<dbReference type="Pfam" id="PF00271">
    <property type="entry name" value="Helicase_C"/>
    <property type="match status" value="1"/>
</dbReference>
<feature type="domain" description="WW" evidence="9">
    <location>
        <begin position="21"/>
        <end position="55"/>
    </location>
</feature>
<dbReference type="PANTHER" id="PTHR47958">
    <property type="entry name" value="ATP-DEPENDENT RNA HELICASE DBP3"/>
    <property type="match status" value="1"/>
</dbReference>
<name>A0AAX6FKR9_IRIPA</name>
<dbReference type="CDD" id="cd18787">
    <property type="entry name" value="SF2_C_DEAD"/>
    <property type="match status" value="1"/>
</dbReference>
<keyword evidence="3" id="KW-0378">Hydrolase</keyword>
<dbReference type="GO" id="GO:0005524">
    <property type="term" value="F:ATP binding"/>
    <property type="evidence" value="ECO:0007669"/>
    <property type="project" value="UniProtKB-KW"/>
</dbReference>
<feature type="domain" description="Helicase ATP-binding" evidence="10">
    <location>
        <begin position="586"/>
        <end position="760"/>
    </location>
</feature>
<organism evidence="13 14">
    <name type="scientific">Iris pallida</name>
    <name type="common">Sweet iris</name>
    <dbReference type="NCBI Taxonomy" id="29817"/>
    <lineage>
        <taxon>Eukaryota</taxon>
        <taxon>Viridiplantae</taxon>
        <taxon>Streptophyta</taxon>
        <taxon>Embryophyta</taxon>
        <taxon>Tracheophyta</taxon>
        <taxon>Spermatophyta</taxon>
        <taxon>Magnoliopsida</taxon>
        <taxon>Liliopsida</taxon>
        <taxon>Asparagales</taxon>
        <taxon>Iridaceae</taxon>
        <taxon>Iridoideae</taxon>
        <taxon>Irideae</taxon>
        <taxon>Iris</taxon>
    </lineage>
</organism>
<dbReference type="Proteomes" id="UP001140949">
    <property type="component" value="Unassembled WGS sequence"/>
</dbReference>
<dbReference type="GO" id="GO:0003723">
    <property type="term" value="F:RNA binding"/>
    <property type="evidence" value="ECO:0007669"/>
    <property type="project" value="UniProtKB-KW"/>
</dbReference>
<dbReference type="InterPro" id="IPR001202">
    <property type="entry name" value="WW_dom"/>
</dbReference>
<dbReference type="GO" id="GO:0016787">
    <property type="term" value="F:hydrolase activity"/>
    <property type="evidence" value="ECO:0007669"/>
    <property type="project" value="UniProtKB-KW"/>
</dbReference>
<feature type="compositionally biased region" description="Low complexity" evidence="8">
    <location>
        <begin position="230"/>
        <end position="257"/>
    </location>
</feature>
<keyword evidence="4 13" id="KW-0347">Helicase</keyword>
<dbReference type="PROSITE" id="PS51195">
    <property type="entry name" value="Q_MOTIF"/>
    <property type="match status" value="1"/>
</dbReference>
<protein>
    <recommendedName>
        <fullName evidence="1">RNA helicase</fullName>
        <ecNumber evidence="1">3.6.4.13</ecNumber>
    </recommendedName>
</protein>
<feature type="compositionally biased region" description="Polar residues" evidence="8">
    <location>
        <begin position="452"/>
        <end position="462"/>
    </location>
</feature>
<feature type="compositionally biased region" description="Pro residues" evidence="8">
    <location>
        <begin position="56"/>
        <end position="67"/>
    </location>
</feature>
<proteinExistence type="predicted"/>
<evidence type="ECO:0000256" key="4">
    <source>
        <dbReference type="ARBA" id="ARBA00022806"/>
    </source>
</evidence>
<evidence type="ECO:0000313" key="14">
    <source>
        <dbReference type="Proteomes" id="UP001140949"/>
    </source>
</evidence>
<evidence type="ECO:0000256" key="5">
    <source>
        <dbReference type="ARBA" id="ARBA00022840"/>
    </source>
</evidence>
<evidence type="ECO:0000259" key="12">
    <source>
        <dbReference type="PROSITE" id="PS51195"/>
    </source>
</evidence>
<dbReference type="CDD" id="cd00201">
    <property type="entry name" value="WW"/>
    <property type="match status" value="1"/>
</dbReference>
<dbReference type="InterPro" id="IPR011545">
    <property type="entry name" value="DEAD/DEAH_box_helicase_dom"/>
</dbReference>
<keyword evidence="14" id="KW-1185">Reference proteome</keyword>
<dbReference type="EMBL" id="JANAVB010028196">
    <property type="protein sequence ID" value="KAJ6816728.1"/>
    <property type="molecule type" value="Genomic_DNA"/>
</dbReference>
<sequence length="1255" mass="137110">MASAELASASYLGPRYAPEDPTLPKPWKGLVDGNTGLLYYWNPETNVTQYDRPASLAPPLPPGPPPSASTQNLAPLHAASTLPTDGSVMQQQQCPPPVQQHQLVAEQVPSQNLQQQTYQNMQSVVNQQPQQPYPQFQLQHVQYPQVSYLPGQLVGQIQGQQQQQQGPQFPFQQQLQQQGIQLPYIQQQGFQGSYAQQQSQQVSQDSQQMQVLQAPYQQQPQPPRIPFAIGQQPGQQQHGQQQQGQQQLDGQQNVVYQQEKESQGQQIASSHQGHQFGVPTIEESVRQEGKQAGFSLPQVQQNGFMPSHHQLLGVTAAQVQDSGGTKVVHSQLQQQQFGGSPSDGQEFGGLPSSGLHFGGRPGGQQFGPFSGDQQFSALSSGGKQSVEHLAGVSSVQLQQAGTDVSFRQLQMGSHIIRNQVEQLISRSMGSQMVHGEDRRDRWGSEFYSSSKIEEPTMSSHQSKFAPPRCTRNPQETGGAVNPQFVSSGHSGWLDMVPGHGMPNMQNYPPFRSAVPVRPPSKMFDSTECTNINPANAYRAHHEVTAVGDNIPTPFMTFEATGFPPEILREMHLAGFVSPTPIQAQTWPIALQSRDIVAIANTGSGKTLGYLIPAFIHIRRCQNNPQFGPKVLVLAPTRELATQIQDEALKFGCSSRVSCTCLYGGAPKGPQLKEIEHGADIVVATPGRLNDILEMRKINFHQISLLVLDEADRMLDMGFEPQIRKIVNEIPLRRQTLMYTATWPKEVRKIASDLLVNPVQVTIGSVDELAANKSITQYVEVVPPMDKERRLEQILRNQERGSKIIIFCSTKKLCDQLANSLGRHFGAASIHGDKSQGERDHALHQFRCGRAPILVATDVAARGLDIKDIRVVINYDFPTGIEDYVHRIGRTGRAGATGVSYTFFSGQDQKHAAELVKVLEGADQRVPPELRDMAARGCQTAFSPAPHGGMSRWDPNGAPDGGRWDSSGVRGSGGQWVGPRGGGGRRDTGGGGRSGMRDFVGVAGRGGNGGGRNDFHGGRGNARGRGFSGPGGPVTWGRHDRGPRDRYYNHPDARGWHEQSGRRGFGERSRDRCYSRSPKELSGRRGFGERSRDRCYSRSPEKVRTRGGSNLSRSRSPSWSRSRSRSRSWSRSRSRSYDRYKRVPRSLFTDAPEEAAADGDVAPRLEAPPSVFTDTPEVAAAAADGGDGDPRFAAPELSESKDGTLSCHISTSPCQASPPTGNEVPDQVAAADGGSLVFVETETVSEPVKLHEGGDM</sequence>
<feature type="domain" description="Helicase C-terminal" evidence="11">
    <location>
        <begin position="789"/>
        <end position="933"/>
    </location>
</feature>
<dbReference type="SMART" id="SM00487">
    <property type="entry name" value="DEXDc"/>
    <property type="match status" value="1"/>
</dbReference>
<feature type="compositionally biased region" description="Basic and acidic residues" evidence="8">
    <location>
        <begin position="1036"/>
        <end position="1103"/>
    </location>
</feature>
<dbReference type="PROSITE" id="PS00039">
    <property type="entry name" value="DEAD_ATP_HELICASE"/>
    <property type="match status" value="1"/>
</dbReference>
<evidence type="ECO:0000256" key="3">
    <source>
        <dbReference type="ARBA" id="ARBA00022801"/>
    </source>
</evidence>
<dbReference type="Gene3D" id="2.20.70.10">
    <property type="match status" value="1"/>
</dbReference>
<dbReference type="PROSITE" id="PS01159">
    <property type="entry name" value="WW_DOMAIN_1"/>
    <property type="match status" value="1"/>
</dbReference>
<gene>
    <name evidence="13" type="ORF">M6B38_415500</name>
</gene>
<evidence type="ECO:0000259" key="9">
    <source>
        <dbReference type="PROSITE" id="PS50020"/>
    </source>
</evidence>
<keyword evidence="2" id="KW-0547">Nucleotide-binding</keyword>
<evidence type="ECO:0000256" key="2">
    <source>
        <dbReference type="ARBA" id="ARBA00022741"/>
    </source>
</evidence>
<dbReference type="InterPro" id="IPR014001">
    <property type="entry name" value="Helicase_ATP-bd"/>
</dbReference>
<dbReference type="FunFam" id="3.40.50.300:FF:000079">
    <property type="entry name" value="probable ATP-dependent RNA helicase DDX17"/>
    <property type="match status" value="1"/>
</dbReference>
<keyword evidence="6" id="KW-0694">RNA-binding</keyword>
<dbReference type="InterPro" id="IPR001650">
    <property type="entry name" value="Helicase_C-like"/>
</dbReference>
<feature type="short sequence motif" description="Q motif" evidence="7">
    <location>
        <begin position="555"/>
        <end position="583"/>
    </location>
</feature>
<dbReference type="GO" id="GO:0003724">
    <property type="term" value="F:RNA helicase activity"/>
    <property type="evidence" value="ECO:0007669"/>
    <property type="project" value="UniProtKB-EC"/>
</dbReference>
<evidence type="ECO:0000259" key="10">
    <source>
        <dbReference type="PROSITE" id="PS51192"/>
    </source>
</evidence>
<feature type="compositionally biased region" description="Polar residues" evidence="8">
    <location>
        <begin position="1206"/>
        <end position="1219"/>
    </location>
</feature>
<dbReference type="Gene3D" id="3.40.50.300">
    <property type="entry name" value="P-loop containing nucleotide triphosphate hydrolases"/>
    <property type="match status" value="2"/>
</dbReference>
<feature type="compositionally biased region" description="Polar residues" evidence="8">
    <location>
        <begin position="263"/>
        <end position="273"/>
    </location>
</feature>
<keyword evidence="5" id="KW-0067">ATP-binding</keyword>
<feature type="region of interest" description="Disordered" evidence="8">
    <location>
        <begin position="941"/>
        <end position="1224"/>
    </location>
</feature>
<feature type="region of interest" description="Disordered" evidence="8">
    <location>
        <begin position="50"/>
        <end position="72"/>
    </location>
</feature>
<dbReference type="SMART" id="SM00456">
    <property type="entry name" value="WW"/>
    <property type="match status" value="1"/>
</dbReference>
<dbReference type="SMART" id="SM00490">
    <property type="entry name" value="HELICc"/>
    <property type="match status" value="1"/>
</dbReference>
<feature type="region of interest" description="Disordered" evidence="8">
    <location>
        <begin position="452"/>
        <end position="479"/>
    </location>
</feature>
<evidence type="ECO:0000313" key="13">
    <source>
        <dbReference type="EMBL" id="KAJ6816728.1"/>
    </source>
</evidence>
<dbReference type="InterPro" id="IPR036020">
    <property type="entry name" value="WW_dom_sf"/>
</dbReference>
<dbReference type="SUPFAM" id="SSF51045">
    <property type="entry name" value="WW domain"/>
    <property type="match status" value="1"/>
</dbReference>
<reference evidence="13" key="2">
    <citation type="submission" date="2023-04" db="EMBL/GenBank/DDBJ databases">
        <authorList>
            <person name="Bruccoleri R.E."/>
            <person name="Oakeley E.J."/>
            <person name="Faust A.-M."/>
            <person name="Dessus-Babus S."/>
            <person name="Altorfer M."/>
            <person name="Burckhardt D."/>
            <person name="Oertli M."/>
            <person name="Naumann U."/>
            <person name="Petersen F."/>
            <person name="Wong J."/>
        </authorList>
    </citation>
    <scope>NUCLEOTIDE SEQUENCE</scope>
    <source>
        <strain evidence="13">GSM-AAB239-AS_SAM_17_03QT</strain>
        <tissue evidence="13">Leaf</tissue>
    </source>
</reference>
<evidence type="ECO:0000259" key="11">
    <source>
        <dbReference type="PROSITE" id="PS51194"/>
    </source>
</evidence>
<feature type="domain" description="DEAD-box RNA helicase Q" evidence="12">
    <location>
        <begin position="555"/>
        <end position="583"/>
    </location>
</feature>
<feature type="compositionally biased region" description="Low complexity" evidence="8">
    <location>
        <begin position="208"/>
        <end position="219"/>
    </location>
</feature>
<evidence type="ECO:0000256" key="1">
    <source>
        <dbReference type="ARBA" id="ARBA00012552"/>
    </source>
</evidence>
<feature type="compositionally biased region" description="Gly residues" evidence="8">
    <location>
        <begin position="1002"/>
        <end position="1033"/>
    </location>
</feature>
<evidence type="ECO:0000256" key="7">
    <source>
        <dbReference type="PROSITE-ProRule" id="PRU00552"/>
    </source>
</evidence>
<dbReference type="PROSITE" id="PS51194">
    <property type="entry name" value="HELICASE_CTER"/>
    <property type="match status" value="1"/>
</dbReference>
<feature type="compositionally biased region" description="Low complexity" evidence="8">
    <location>
        <begin position="1111"/>
        <end position="1120"/>
    </location>
</feature>
<dbReference type="FunFam" id="3.40.50.300:FF:000008">
    <property type="entry name" value="ATP-dependent RNA helicase RhlB"/>
    <property type="match status" value="1"/>
</dbReference>
<dbReference type="SUPFAM" id="SSF52540">
    <property type="entry name" value="P-loop containing nucleoside triphosphate hydrolases"/>
    <property type="match status" value="1"/>
</dbReference>
<dbReference type="Pfam" id="PF00397">
    <property type="entry name" value="WW"/>
    <property type="match status" value="1"/>
</dbReference>
<dbReference type="InterPro" id="IPR014014">
    <property type="entry name" value="RNA_helicase_DEAD_Q_motif"/>
</dbReference>
<dbReference type="InterPro" id="IPR000629">
    <property type="entry name" value="RNA-helicase_DEAD-box_CS"/>
</dbReference>
<dbReference type="Pfam" id="PF00270">
    <property type="entry name" value="DEAD"/>
    <property type="match status" value="1"/>
</dbReference>
<feature type="compositionally biased region" description="Basic residues" evidence="8">
    <location>
        <begin position="1121"/>
        <end position="1133"/>
    </location>
</feature>
<feature type="region of interest" description="Disordered" evidence="8">
    <location>
        <begin position="208"/>
        <end position="276"/>
    </location>
</feature>
<dbReference type="EC" id="3.6.4.13" evidence="1"/>
<evidence type="ECO:0000256" key="8">
    <source>
        <dbReference type="SAM" id="MobiDB-lite"/>
    </source>
</evidence>
<reference evidence="13" key="1">
    <citation type="journal article" date="2023" name="GigaByte">
        <title>Genome assembly of the bearded iris, Iris pallida Lam.</title>
        <authorList>
            <person name="Bruccoleri R.E."/>
            <person name="Oakeley E.J."/>
            <person name="Faust A.M.E."/>
            <person name="Altorfer M."/>
            <person name="Dessus-Babus S."/>
            <person name="Burckhardt D."/>
            <person name="Oertli M."/>
            <person name="Naumann U."/>
            <person name="Petersen F."/>
            <person name="Wong J."/>
        </authorList>
    </citation>
    <scope>NUCLEOTIDE SEQUENCE</scope>
    <source>
        <strain evidence="13">GSM-AAB239-AS_SAM_17_03QT</strain>
    </source>
</reference>
<accession>A0AAX6FKR9</accession>
<dbReference type="AlphaFoldDB" id="A0AAX6FKR9"/>
<dbReference type="PROSITE" id="PS51192">
    <property type="entry name" value="HELICASE_ATP_BIND_1"/>
    <property type="match status" value="1"/>
</dbReference>
<dbReference type="InterPro" id="IPR027417">
    <property type="entry name" value="P-loop_NTPase"/>
</dbReference>
<feature type="compositionally biased region" description="Gly residues" evidence="8">
    <location>
        <begin position="969"/>
        <end position="981"/>
    </location>
</feature>
<dbReference type="PROSITE" id="PS50020">
    <property type="entry name" value="WW_DOMAIN_2"/>
    <property type="match status" value="1"/>
</dbReference>
<evidence type="ECO:0000256" key="6">
    <source>
        <dbReference type="ARBA" id="ARBA00022884"/>
    </source>
</evidence>
<comment type="caution">
    <text evidence="13">The sequence shown here is derived from an EMBL/GenBank/DDBJ whole genome shotgun (WGS) entry which is preliminary data.</text>
</comment>